<name>A0A4C1TPR2_EUMVA</name>
<comment type="caution">
    <text evidence="1">The sequence shown here is derived from an EMBL/GenBank/DDBJ whole genome shotgun (WGS) entry which is preliminary data.</text>
</comment>
<accession>A0A4C1TPR2</accession>
<evidence type="ECO:0000313" key="2">
    <source>
        <dbReference type="Proteomes" id="UP000299102"/>
    </source>
</evidence>
<protein>
    <submittedName>
        <fullName evidence="1">Uncharacterized protein</fullName>
    </submittedName>
</protein>
<gene>
    <name evidence="1" type="ORF">EVAR_12538_1</name>
</gene>
<dbReference type="EMBL" id="BGZK01000075">
    <property type="protein sequence ID" value="GBP15955.1"/>
    <property type="molecule type" value="Genomic_DNA"/>
</dbReference>
<organism evidence="1 2">
    <name type="scientific">Eumeta variegata</name>
    <name type="common">Bagworm moth</name>
    <name type="synonym">Eumeta japonica</name>
    <dbReference type="NCBI Taxonomy" id="151549"/>
    <lineage>
        <taxon>Eukaryota</taxon>
        <taxon>Metazoa</taxon>
        <taxon>Ecdysozoa</taxon>
        <taxon>Arthropoda</taxon>
        <taxon>Hexapoda</taxon>
        <taxon>Insecta</taxon>
        <taxon>Pterygota</taxon>
        <taxon>Neoptera</taxon>
        <taxon>Endopterygota</taxon>
        <taxon>Lepidoptera</taxon>
        <taxon>Glossata</taxon>
        <taxon>Ditrysia</taxon>
        <taxon>Tineoidea</taxon>
        <taxon>Psychidae</taxon>
        <taxon>Oiketicinae</taxon>
        <taxon>Eumeta</taxon>
    </lineage>
</organism>
<dbReference type="AlphaFoldDB" id="A0A4C1TPR2"/>
<keyword evidence="2" id="KW-1185">Reference proteome</keyword>
<dbReference type="Proteomes" id="UP000299102">
    <property type="component" value="Unassembled WGS sequence"/>
</dbReference>
<reference evidence="1 2" key="1">
    <citation type="journal article" date="2019" name="Commun. Biol.">
        <title>The bagworm genome reveals a unique fibroin gene that provides high tensile strength.</title>
        <authorList>
            <person name="Kono N."/>
            <person name="Nakamura H."/>
            <person name="Ohtoshi R."/>
            <person name="Tomita M."/>
            <person name="Numata K."/>
            <person name="Arakawa K."/>
        </authorList>
    </citation>
    <scope>NUCLEOTIDE SEQUENCE [LARGE SCALE GENOMIC DNA]</scope>
</reference>
<sequence length="179" mass="20488">MTRPFGPILGRQNRPTEGSFRKPNREFYCRCYCMSEIVENCRQEARRLVLPPFALMRPRRQKYSDPPKIKTMPVFLLVLLMVGVSSHNLSISNRGTWNISPLYWPNTDRGLIATAVTNMTITPSANGFTCSLKHEAYRCVIAVHVLYNSVHLYQQPHPDALAWGSPLRRHRAVDFITGS</sequence>
<evidence type="ECO:0000313" key="1">
    <source>
        <dbReference type="EMBL" id="GBP15955.1"/>
    </source>
</evidence>
<proteinExistence type="predicted"/>